<reference evidence="1" key="1">
    <citation type="submission" date="2023-04" db="EMBL/GenBank/DDBJ databases">
        <title>Draft Genome sequencing of Naganishia species isolated from polar environments using Oxford Nanopore Technology.</title>
        <authorList>
            <person name="Leo P."/>
            <person name="Venkateswaran K."/>
        </authorList>
    </citation>
    <scope>NUCLEOTIDE SEQUENCE</scope>
    <source>
        <strain evidence="1">MNA-CCFEE 5423</strain>
    </source>
</reference>
<evidence type="ECO:0000313" key="2">
    <source>
        <dbReference type="Proteomes" id="UP001227268"/>
    </source>
</evidence>
<organism evidence="1 2">
    <name type="scientific">Naganishia friedmannii</name>
    <dbReference type="NCBI Taxonomy" id="89922"/>
    <lineage>
        <taxon>Eukaryota</taxon>
        <taxon>Fungi</taxon>
        <taxon>Dikarya</taxon>
        <taxon>Basidiomycota</taxon>
        <taxon>Agaricomycotina</taxon>
        <taxon>Tremellomycetes</taxon>
        <taxon>Filobasidiales</taxon>
        <taxon>Filobasidiaceae</taxon>
        <taxon>Naganishia</taxon>
    </lineage>
</organism>
<name>A0ACC2V8V2_9TREE</name>
<sequence>MFPLPQFEHGITETFNNLGTAVYNALLRLIMAPGIAAAAAVATAAAVTLPGITKSSEGGSNGSASTVLKSTLGEADSRDERQRNAQ</sequence>
<dbReference type="Proteomes" id="UP001227268">
    <property type="component" value="Unassembled WGS sequence"/>
</dbReference>
<comment type="caution">
    <text evidence="1">The sequence shown here is derived from an EMBL/GenBank/DDBJ whole genome shotgun (WGS) entry which is preliminary data.</text>
</comment>
<dbReference type="EMBL" id="JASBWT010000022">
    <property type="protein sequence ID" value="KAJ9095340.1"/>
    <property type="molecule type" value="Genomic_DNA"/>
</dbReference>
<accession>A0ACC2V8V2</accession>
<keyword evidence="2" id="KW-1185">Reference proteome</keyword>
<proteinExistence type="predicted"/>
<gene>
    <name evidence="1" type="ORF">QFC21_005706</name>
</gene>
<evidence type="ECO:0000313" key="1">
    <source>
        <dbReference type="EMBL" id="KAJ9095340.1"/>
    </source>
</evidence>
<protein>
    <submittedName>
        <fullName evidence="1">Uncharacterized protein</fullName>
    </submittedName>
</protein>